<dbReference type="InterPro" id="IPR052200">
    <property type="entry name" value="Protoporphyrinogen_IX_DH"/>
</dbReference>
<organism evidence="2 3">
    <name type="scientific">Streptomyces silvisoli</name>
    <dbReference type="NCBI Taxonomy" id="3034235"/>
    <lineage>
        <taxon>Bacteria</taxon>
        <taxon>Bacillati</taxon>
        <taxon>Actinomycetota</taxon>
        <taxon>Actinomycetes</taxon>
        <taxon>Kitasatosporales</taxon>
        <taxon>Streptomycetaceae</taxon>
        <taxon>Streptomyces</taxon>
    </lineage>
</organism>
<dbReference type="EMBL" id="JARJBC010000022">
    <property type="protein sequence ID" value="MDF3293096.1"/>
    <property type="molecule type" value="Genomic_DNA"/>
</dbReference>
<feature type="domain" description="Flavodoxin-like" evidence="1">
    <location>
        <begin position="4"/>
        <end position="150"/>
    </location>
</feature>
<gene>
    <name evidence="2" type="ORF">P3G67_28570</name>
</gene>
<dbReference type="SUPFAM" id="SSF52218">
    <property type="entry name" value="Flavoproteins"/>
    <property type="match status" value="1"/>
</dbReference>
<evidence type="ECO:0000313" key="2">
    <source>
        <dbReference type="EMBL" id="MDF3293096.1"/>
    </source>
</evidence>
<protein>
    <submittedName>
        <fullName evidence="2">Flavodoxin family protein</fullName>
    </submittedName>
</protein>
<dbReference type="PANTHER" id="PTHR38030:SF2">
    <property type="entry name" value="PROTOPORPHYRINOGEN IX DEHYDROGENASE [QUINONE]"/>
    <property type="match status" value="1"/>
</dbReference>
<keyword evidence="3" id="KW-1185">Reference proteome</keyword>
<sequence>MKAIIVCASASHGNTKRIAEVMGQVLEAVVVDPEQVDMAELSTYDLVGFGSGIFMTKFHPRLRQFVRSLPKGERRRAFVFATSGLPEPPFRPFARPLVRLLKQKGFEVADTFSCRGFDTWLPFRLVGGINKGRPNAADLEAARTFAEELRARTGVAS</sequence>
<dbReference type="InterPro" id="IPR029039">
    <property type="entry name" value="Flavoprotein-like_sf"/>
</dbReference>
<accession>A0ABT5ZTP0</accession>
<dbReference type="Gene3D" id="3.40.50.360">
    <property type="match status" value="1"/>
</dbReference>
<evidence type="ECO:0000313" key="3">
    <source>
        <dbReference type="Proteomes" id="UP001216579"/>
    </source>
</evidence>
<evidence type="ECO:0000259" key="1">
    <source>
        <dbReference type="PROSITE" id="PS50902"/>
    </source>
</evidence>
<dbReference type="PANTHER" id="PTHR38030">
    <property type="entry name" value="PROTOPORPHYRINOGEN IX DEHYDROGENASE [MENAQUINONE]"/>
    <property type="match status" value="1"/>
</dbReference>
<comment type="caution">
    <text evidence="2">The sequence shown here is derived from an EMBL/GenBank/DDBJ whole genome shotgun (WGS) entry which is preliminary data.</text>
</comment>
<dbReference type="RefSeq" id="WP_276096062.1">
    <property type="nucleotide sequence ID" value="NZ_JARJBC010000022.1"/>
</dbReference>
<proteinExistence type="predicted"/>
<reference evidence="2 3" key="1">
    <citation type="submission" date="2023-03" db="EMBL/GenBank/DDBJ databases">
        <title>Draft genome sequence of Streptomyces sp. RB6PN23 isolated from peat swamp forest in Thailand.</title>
        <authorList>
            <person name="Klaysubun C."/>
            <person name="Duangmal K."/>
        </authorList>
    </citation>
    <scope>NUCLEOTIDE SEQUENCE [LARGE SCALE GENOMIC DNA]</scope>
    <source>
        <strain evidence="2 3">RB6PN23</strain>
    </source>
</reference>
<dbReference type="Pfam" id="PF12724">
    <property type="entry name" value="Flavodoxin_5"/>
    <property type="match status" value="1"/>
</dbReference>
<dbReference type="InterPro" id="IPR026816">
    <property type="entry name" value="Flavodoxin_dom"/>
</dbReference>
<dbReference type="InterPro" id="IPR008254">
    <property type="entry name" value="Flavodoxin/NO_synth"/>
</dbReference>
<dbReference type="PROSITE" id="PS50902">
    <property type="entry name" value="FLAVODOXIN_LIKE"/>
    <property type="match status" value="1"/>
</dbReference>
<name>A0ABT5ZTP0_9ACTN</name>
<dbReference type="Proteomes" id="UP001216579">
    <property type="component" value="Unassembled WGS sequence"/>
</dbReference>